<dbReference type="RefSeq" id="WP_209918368.1">
    <property type="nucleotide sequence ID" value="NZ_JAGIOP010000002.1"/>
</dbReference>
<keyword evidence="10" id="KW-1185">Reference proteome</keyword>
<dbReference type="EMBL" id="JAGIOP010000002">
    <property type="protein sequence ID" value="MBP2453518.1"/>
    <property type="molecule type" value="Genomic_DNA"/>
</dbReference>
<name>A0ABS4ZWI9_9MYCO</name>
<dbReference type="PANTHER" id="PTHR11993:SF10">
    <property type="entry name" value="NADH DEHYDROGENASE [UBIQUINONE] IRON-SULFUR PROTEIN 2, MITOCHONDRIAL"/>
    <property type="match status" value="1"/>
</dbReference>
<dbReference type="InterPro" id="IPR022885">
    <property type="entry name" value="NDH1_su_D/H"/>
</dbReference>
<evidence type="ECO:0000256" key="4">
    <source>
        <dbReference type="ARBA" id="ARBA00022967"/>
    </source>
</evidence>
<comment type="catalytic activity">
    <reaction evidence="6">
        <text>a quinone + NADH + 5 H(+)(in) = a quinol + NAD(+) + 4 H(+)(out)</text>
        <dbReference type="Rhea" id="RHEA:57888"/>
        <dbReference type="ChEBI" id="CHEBI:15378"/>
        <dbReference type="ChEBI" id="CHEBI:24646"/>
        <dbReference type="ChEBI" id="CHEBI:57540"/>
        <dbReference type="ChEBI" id="CHEBI:57945"/>
        <dbReference type="ChEBI" id="CHEBI:132124"/>
    </reaction>
</comment>
<dbReference type="NCBIfam" id="NF004739">
    <property type="entry name" value="PRK06075.1"/>
    <property type="match status" value="1"/>
</dbReference>
<evidence type="ECO:0000313" key="9">
    <source>
        <dbReference type="EMBL" id="MBP2453518.1"/>
    </source>
</evidence>
<dbReference type="HAMAP" id="MF_01358">
    <property type="entry name" value="NDH1_NuoD"/>
    <property type="match status" value="1"/>
</dbReference>
<reference evidence="9 10" key="1">
    <citation type="submission" date="2021-03" db="EMBL/GenBank/DDBJ databases">
        <title>Sequencing the genomes of 1000 actinobacteria strains.</title>
        <authorList>
            <person name="Klenk H.-P."/>
        </authorList>
    </citation>
    <scope>NUCLEOTIDE SEQUENCE [LARGE SCALE GENOMIC DNA]</scope>
    <source>
        <strain evidence="9 10">DSM 46713</strain>
    </source>
</reference>
<evidence type="ECO:0000313" key="10">
    <source>
        <dbReference type="Proteomes" id="UP000694460"/>
    </source>
</evidence>
<keyword evidence="4 6" id="KW-1278">Translocase</keyword>
<dbReference type="InterPro" id="IPR001135">
    <property type="entry name" value="NADH_Q_OxRdtase_suD"/>
</dbReference>
<dbReference type="InterPro" id="IPR029014">
    <property type="entry name" value="NiFe-Hase_large"/>
</dbReference>
<dbReference type="SUPFAM" id="SSF56762">
    <property type="entry name" value="HydB/Nqo4-like"/>
    <property type="match status" value="1"/>
</dbReference>
<dbReference type="Pfam" id="PF00346">
    <property type="entry name" value="Complex1_49kDa"/>
    <property type="match status" value="1"/>
</dbReference>
<keyword evidence="6" id="KW-1003">Cell membrane</keyword>
<keyword evidence="3 6" id="KW-0874">Quinone</keyword>
<dbReference type="Gene3D" id="1.10.645.10">
    <property type="entry name" value="Cytochrome-c3 Hydrogenase, chain B"/>
    <property type="match status" value="1"/>
</dbReference>
<keyword evidence="5 6" id="KW-0520">NAD</keyword>
<evidence type="ECO:0000256" key="3">
    <source>
        <dbReference type="ARBA" id="ARBA00022719"/>
    </source>
</evidence>
<organism evidence="9 10">
    <name type="scientific">Mycolicibacterium lutetiense</name>
    <dbReference type="NCBI Taxonomy" id="1641992"/>
    <lineage>
        <taxon>Bacteria</taxon>
        <taxon>Bacillati</taxon>
        <taxon>Actinomycetota</taxon>
        <taxon>Actinomycetes</taxon>
        <taxon>Mycobacteriales</taxon>
        <taxon>Mycobacteriaceae</taxon>
        <taxon>Mycolicibacterium</taxon>
    </lineage>
</organism>
<evidence type="ECO:0000256" key="2">
    <source>
        <dbReference type="ARBA" id="ARBA00022448"/>
    </source>
</evidence>
<evidence type="ECO:0000256" key="1">
    <source>
        <dbReference type="ARBA" id="ARBA00005769"/>
    </source>
</evidence>
<comment type="similarity">
    <text evidence="1 6 7">Belongs to the complex I 49 kDa subunit family.</text>
</comment>
<dbReference type="NCBIfam" id="TIGR01962">
    <property type="entry name" value="NuoD"/>
    <property type="match status" value="1"/>
</dbReference>
<dbReference type="Proteomes" id="UP000694460">
    <property type="component" value="Unassembled WGS sequence"/>
</dbReference>
<comment type="subcellular location">
    <subcellularLocation>
        <location evidence="6">Cell membrane</location>
        <topology evidence="6">Peripheral membrane protein</topology>
        <orientation evidence="6">Cytoplasmic side</orientation>
    </subcellularLocation>
</comment>
<proteinExistence type="inferred from homology"/>
<keyword evidence="6" id="KW-0472">Membrane</keyword>
<gene>
    <name evidence="6" type="primary">nuoD</name>
    <name evidence="9" type="ORF">JOF57_003431</name>
</gene>
<dbReference type="PROSITE" id="PS00535">
    <property type="entry name" value="COMPLEX1_49K"/>
    <property type="match status" value="1"/>
</dbReference>
<evidence type="ECO:0000256" key="7">
    <source>
        <dbReference type="RuleBase" id="RU003685"/>
    </source>
</evidence>
<comment type="caution">
    <text evidence="9">The sequence shown here is derived from an EMBL/GenBank/DDBJ whole genome shotgun (WGS) entry which is preliminary data.</text>
</comment>
<evidence type="ECO:0000256" key="5">
    <source>
        <dbReference type="ARBA" id="ARBA00023027"/>
    </source>
</evidence>
<dbReference type="EC" id="7.1.1.-" evidence="6"/>
<protein>
    <recommendedName>
        <fullName evidence="6">NADH-quinone oxidoreductase subunit D</fullName>
        <ecNumber evidence="6">7.1.1.-</ecNumber>
    </recommendedName>
    <alternativeName>
        <fullName evidence="6">NADH dehydrogenase I subunit D</fullName>
    </alternativeName>
    <alternativeName>
        <fullName evidence="6">NDH-1 subunit D</fullName>
    </alternativeName>
</protein>
<evidence type="ECO:0000256" key="6">
    <source>
        <dbReference type="HAMAP-Rule" id="MF_01358"/>
    </source>
</evidence>
<accession>A0ABS4ZWI9</accession>
<sequence>MSTESPVVVVGGQDWDDVVAAAREHAGERIVVNMGPQHPSTHGVLRLILEIEGEIITEARCGIGYLHTGIEKNLEYRNWTQGVTFVTRMDYLSPFFNETAYCLGVEKLLGVTDDIPQRASIIRVMLMELNRISSHLVALATGGMELGAMSAMFYGFREREEILRVFESITGLRMNHAYIRPGGLAADLPDGALSEVRALLDQLPKGLQDLEDLLNENYIWKARTVGVGYLDLTGCMALGITGPVLRSTGLPHDLRRAQPYCGYEDYEFDVITDDRCDSYGRYIIRVKEMRESIKIVEQCVERLEKFGPGPVMIADKKLAWPADLKVGPDGLGNSPEHIAKIMGQSMEGLIHHFKLVTEGIRVPAGQVYVAVESPRGELGVHMVSDGGTRPYRVHYRDPSFTNLQAVAAMCEGGMVADAIAAVASIDPVMGGVDR</sequence>
<comment type="subunit">
    <text evidence="6">NDH-1 is composed of 14 different subunits. Subunits NuoB, C, D, E, F, and G constitute the peripheral sector of the complex.</text>
</comment>
<keyword evidence="2 6" id="KW-0813">Transport</keyword>
<evidence type="ECO:0000259" key="8">
    <source>
        <dbReference type="Pfam" id="PF00346"/>
    </source>
</evidence>
<feature type="domain" description="NADH-quinone oxidoreductase subunit D" evidence="8">
    <location>
        <begin position="146"/>
        <end position="434"/>
    </location>
</feature>
<dbReference type="PANTHER" id="PTHR11993">
    <property type="entry name" value="NADH-UBIQUINONE OXIDOREDUCTASE 49 KDA SUBUNIT"/>
    <property type="match status" value="1"/>
</dbReference>
<dbReference type="InterPro" id="IPR014029">
    <property type="entry name" value="NADH_UbQ_OxRdtase_49kDa_CS"/>
</dbReference>
<comment type="function">
    <text evidence="6">NDH-1 shuttles electrons from NADH, via FMN and iron-sulfur (Fe-S) centers, to quinones in the respiratory chain. The immediate electron acceptor for the enzyme in this species is believed to be a menaquinone. Couples the redox reaction to proton translocation (for every two electrons transferred, four hydrogen ions are translocated across the cytoplasmic membrane), and thus conserves the redox energy in a proton gradient.</text>
</comment>